<gene>
    <name evidence="8" type="ORF">C4541_10000</name>
</gene>
<proteinExistence type="predicted"/>
<feature type="binding site" evidence="5">
    <location>
        <position position="163"/>
    </location>
    <ligand>
        <name>Zn(2+)</name>
        <dbReference type="ChEBI" id="CHEBI:29105"/>
    </ligand>
</feature>
<dbReference type="PANTHER" id="PTHR42763">
    <property type="entry name" value="ADP-GLUCOSE PHOSPHORYLASE"/>
    <property type="match status" value="1"/>
</dbReference>
<keyword evidence="6" id="KW-0408">Iron</keyword>
<protein>
    <submittedName>
        <fullName evidence="8">DUF4931 domain-containing protein</fullName>
    </submittedName>
</protein>
<evidence type="ECO:0000259" key="7">
    <source>
        <dbReference type="Pfam" id="PF01087"/>
    </source>
</evidence>
<name>A0A3A4R5D4_9BACT</name>
<dbReference type="GO" id="GO:0008270">
    <property type="term" value="F:zinc ion binding"/>
    <property type="evidence" value="ECO:0007669"/>
    <property type="project" value="InterPro"/>
</dbReference>
<comment type="caution">
    <text evidence="8">The sequence shown here is derived from an EMBL/GenBank/DDBJ whole genome shotgun (WGS) entry which is preliminary data.</text>
</comment>
<dbReference type="EMBL" id="QZJZ01000079">
    <property type="protein sequence ID" value="RJP57488.1"/>
    <property type="molecule type" value="Genomic_DNA"/>
</dbReference>
<dbReference type="InterPro" id="IPR001937">
    <property type="entry name" value="GalP_UDPtransf1"/>
</dbReference>
<keyword evidence="1" id="KW-0808">Transferase</keyword>
<feature type="active site" description="Tele-UMP-histidine intermediate" evidence="4">
    <location>
        <position position="165"/>
    </location>
</feature>
<dbReference type="InterPro" id="IPR005849">
    <property type="entry name" value="GalP_Utransf_N"/>
</dbReference>
<keyword evidence="5" id="KW-0862">Zinc</keyword>
<dbReference type="Pfam" id="PF01087">
    <property type="entry name" value="GalP_UDP_transf"/>
    <property type="match status" value="1"/>
</dbReference>
<comment type="cofactor">
    <cofactor evidence="5">
        <name>Zn(2+)</name>
        <dbReference type="ChEBI" id="CHEBI:29105"/>
    </cofactor>
    <text evidence="5">Binds 1 zinc ion per subunit.</text>
</comment>
<keyword evidence="5" id="KW-0479">Metal-binding</keyword>
<organism evidence="8 9">
    <name type="scientific">Candidatus Auribacter fodinae</name>
    <dbReference type="NCBI Taxonomy" id="2093366"/>
    <lineage>
        <taxon>Bacteria</taxon>
        <taxon>Pseudomonadati</taxon>
        <taxon>Candidatus Auribacterota</taxon>
        <taxon>Candidatus Auribacteria</taxon>
        <taxon>Candidatus Auribacterales</taxon>
        <taxon>Candidatus Auribacteraceae</taxon>
        <taxon>Candidatus Auribacter</taxon>
    </lineage>
</organism>
<comment type="cofactor">
    <cofactor evidence="6">
        <name>Fe cation</name>
        <dbReference type="ChEBI" id="CHEBI:24875"/>
    </cofactor>
    <text evidence="6">Binds 1 Fe cation per subunit.</text>
</comment>
<sequence length="339" mass="39267">MPELRKDPIIGRWVIIATERGKRPSDFYSPLLIGQNKGCPFCEGNEDKTPPEVCAFRSPHSQKNQPGWQLRVVPNKFPALRIEGDMEKMGVGMYDKMNGIGAHEVIIETPNHDKRMFELSIDNLARVFEAYKMRLLDLKKDTRFKYILIFKNEGELAGASLSHSHSQLIATPVTPKRVREELVGAQEYFNYKDRCVFCDIIREEQTQKVRVVYENAGFISFCPFASRFPFEIWVLPKKHNPDFENVPVEDMPILADMMKVTLAKLSCALNKPQYNFILHTGPVRWARRGYWSTIDSDFHWHIEIMPRLTKLAGFEWGTGFYHNPTIPEEAAKFLQEIEI</sequence>
<feature type="binding site" evidence="5">
    <location>
        <position position="42"/>
    </location>
    <ligand>
        <name>Zn(2+)</name>
        <dbReference type="ChEBI" id="CHEBI:29105"/>
    </ligand>
</feature>
<dbReference type="AlphaFoldDB" id="A0A3A4R5D4"/>
<feature type="binding site" evidence="5">
    <location>
        <position position="39"/>
    </location>
    <ligand>
        <name>Zn(2+)</name>
        <dbReference type="ChEBI" id="CHEBI:29105"/>
    </ligand>
</feature>
<dbReference type="InterPro" id="IPR053177">
    <property type="entry name" value="ADP-glucose_phosphorylase"/>
</dbReference>
<dbReference type="GO" id="GO:0008108">
    <property type="term" value="F:UDP-glucose:hexose-1-phosphate uridylyltransferase activity"/>
    <property type="evidence" value="ECO:0007669"/>
    <property type="project" value="InterPro"/>
</dbReference>
<evidence type="ECO:0000256" key="3">
    <source>
        <dbReference type="ARBA" id="ARBA00023277"/>
    </source>
</evidence>
<keyword evidence="3" id="KW-0119">Carbohydrate metabolism</keyword>
<dbReference type="GO" id="GO:0006012">
    <property type="term" value="P:galactose metabolic process"/>
    <property type="evidence" value="ECO:0007669"/>
    <property type="project" value="InterPro"/>
</dbReference>
<accession>A0A3A4R5D4</accession>
<reference evidence="8 9" key="1">
    <citation type="journal article" date="2017" name="ISME J.">
        <title>Energy and carbon metabolisms in a deep terrestrial subsurface fluid microbial community.</title>
        <authorList>
            <person name="Momper L."/>
            <person name="Jungbluth S.P."/>
            <person name="Lee M.D."/>
            <person name="Amend J.P."/>
        </authorList>
    </citation>
    <scope>NUCLEOTIDE SEQUENCE [LARGE SCALE GENOMIC DNA]</scope>
    <source>
        <strain evidence="8">SURF_26</strain>
    </source>
</reference>
<dbReference type="SUPFAM" id="SSF54197">
    <property type="entry name" value="HIT-like"/>
    <property type="match status" value="2"/>
</dbReference>
<dbReference type="PIRSF" id="PIRSF000808">
    <property type="entry name" value="GalT"/>
    <property type="match status" value="1"/>
</dbReference>
<dbReference type="Gene3D" id="3.30.428.10">
    <property type="entry name" value="HIT-like"/>
    <property type="match status" value="2"/>
</dbReference>
<evidence type="ECO:0000256" key="6">
    <source>
        <dbReference type="PIRSR" id="PIRSR000808-4"/>
    </source>
</evidence>
<evidence type="ECO:0000256" key="4">
    <source>
        <dbReference type="PIRSR" id="PIRSR000808-1"/>
    </source>
</evidence>
<feature type="binding site" evidence="6">
    <location>
        <position position="181"/>
    </location>
    <ligand>
        <name>Fe cation</name>
        <dbReference type="ChEBI" id="CHEBI:24875"/>
    </ligand>
</feature>
<dbReference type="Pfam" id="PF11969">
    <property type="entry name" value="DcpS_C"/>
    <property type="match status" value="1"/>
</dbReference>
<feature type="binding site" evidence="6">
    <location>
        <position position="299"/>
    </location>
    <ligand>
        <name>Fe cation</name>
        <dbReference type="ChEBI" id="CHEBI:24875"/>
    </ligand>
</feature>
<feature type="binding site" evidence="6">
    <location>
        <position position="301"/>
    </location>
    <ligand>
        <name>Fe cation</name>
        <dbReference type="ChEBI" id="CHEBI:24875"/>
    </ligand>
</feature>
<evidence type="ECO:0000256" key="5">
    <source>
        <dbReference type="PIRSR" id="PIRSR000808-3"/>
    </source>
</evidence>
<evidence type="ECO:0000256" key="2">
    <source>
        <dbReference type="ARBA" id="ARBA00022695"/>
    </source>
</evidence>
<keyword evidence="2" id="KW-0548">Nucleotidyltransferase</keyword>
<feature type="binding site" evidence="5">
    <location>
        <position position="112"/>
    </location>
    <ligand>
        <name>Zn(2+)</name>
        <dbReference type="ChEBI" id="CHEBI:29105"/>
    </ligand>
</feature>
<dbReference type="PANTHER" id="PTHR42763:SF1">
    <property type="entry name" value="UDP-GLUCOSE--HEXOSE-1-PHOSPHATE URIDYLYLTRANSFERASE"/>
    <property type="match status" value="1"/>
</dbReference>
<feature type="domain" description="Galactose-1-phosphate uridyl transferase N-terminal" evidence="7">
    <location>
        <begin position="4"/>
        <end position="175"/>
    </location>
</feature>
<evidence type="ECO:0000313" key="9">
    <source>
        <dbReference type="Proteomes" id="UP000266426"/>
    </source>
</evidence>
<evidence type="ECO:0000256" key="1">
    <source>
        <dbReference type="ARBA" id="ARBA00022679"/>
    </source>
</evidence>
<dbReference type="InterPro" id="IPR036265">
    <property type="entry name" value="HIT-like_sf"/>
</dbReference>
<dbReference type="Proteomes" id="UP000266426">
    <property type="component" value="Unassembled WGS sequence"/>
</dbReference>
<feature type="binding site" evidence="6">
    <location>
        <position position="279"/>
    </location>
    <ligand>
        <name>Fe cation</name>
        <dbReference type="ChEBI" id="CHEBI:24875"/>
    </ligand>
</feature>
<evidence type="ECO:0000313" key="8">
    <source>
        <dbReference type="EMBL" id="RJP57488.1"/>
    </source>
</evidence>